<evidence type="ECO:0000256" key="7">
    <source>
        <dbReference type="ARBA" id="ARBA00048045"/>
    </source>
</evidence>
<dbReference type="SUPFAM" id="SSF53927">
    <property type="entry name" value="Cytidine deaminase-like"/>
    <property type="match status" value="1"/>
</dbReference>
<dbReference type="AlphaFoldDB" id="A0A0P8WT18"/>
<protein>
    <recommendedName>
        <fullName evidence="8">tRNA-specific adenosine deaminase</fullName>
        <ecNumber evidence="8">3.5.4.33</ecNumber>
    </recommendedName>
</protein>
<dbReference type="STRING" id="36849.OXPF_10010"/>
<feature type="binding site" evidence="8">
    <location>
        <position position="79"/>
    </location>
    <ligand>
        <name>Zn(2+)</name>
        <dbReference type="ChEBI" id="CHEBI:29105"/>
        <note>catalytic</note>
    </ligand>
</feature>
<keyword evidence="4 8" id="KW-0479">Metal-binding</keyword>
<dbReference type="GO" id="GO:0002100">
    <property type="term" value="P:tRNA wobble adenosine to inosine editing"/>
    <property type="evidence" value="ECO:0007669"/>
    <property type="project" value="UniProtKB-UniRule"/>
</dbReference>
<comment type="caution">
    <text evidence="10">The sequence shown here is derived from an EMBL/GenBank/DDBJ whole genome shotgun (WGS) entry which is preliminary data.</text>
</comment>
<dbReference type="InterPro" id="IPR002125">
    <property type="entry name" value="CMP_dCMP_dom"/>
</dbReference>
<feature type="domain" description="CMP/dCMP-type deaminase" evidence="9">
    <location>
        <begin position="1"/>
        <end position="105"/>
    </location>
</feature>
<dbReference type="PROSITE" id="PS00903">
    <property type="entry name" value="CYT_DCMP_DEAMINASES_1"/>
    <property type="match status" value="1"/>
</dbReference>
<dbReference type="OrthoDB" id="9802676at2"/>
<dbReference type="Pfam" id="PF14437">
    <property type="entry name" value="MafB19-deam"/>
    <property type="match status" value="1"/>
</dbReference>
<dbReference type="InterPro" id="IPR058535">
    <property type="entry name" value="MafB19-deam"/>
</dbReference>
<evidence type="ECO:0000256" key="5">
    <source>
        <dbReference type="ARBA" id="ARBA00022801"/>
    </source>
</evidence>
<dbReference type="CDD" id="cd01285">
    <property type="entry name" value="nucleoside_deaminase"/>
    <property type="match status" value="1"/>
</dbReference>
<evidence type="ECO:0000256" key="1">
    <source>
        <dbReference type="ARBA" id="ARBA00010669"/>
    </source>
</evidence>
<dbReference type="EMBL" id="LKET01000021">
    <property type="protein sequence ID" value="KPU45767.1"/>
    <property type="molecule type" value="Genomic_DNA"/>
</dbReference>
<dbReference type="Gene3D" id="3.40.140.10">
    <property type="entry name" value="Cytidine Deaminase, domain 2"/>
    <property type="match status" value="1"/>
</dbReference>
<evidence type="ECO:0000256" key="3">
    <source>
        <dbReference type="ARBA" id="ARBA00022694"/>
    </source>
</evidence>
<keyword evidence="3 8" id="KW-0819">tRNA processing</keyword>
<dbReference type="PROSITE" id="PS51747">
    <property type="entry name" value="CYT_DCMP_DEAMINASES_2"/>
    <property type="match status" value="1"/>
</dbReference>
<dbReference type="InterPro" id="IPR028883">
    <property type="entry name" value="tRNA_aden_deaminase"/>
</dbReference>
<comment type="catalytic activity">
    <reaction evidence="7 8">
        <text>adenosine(34) in tRNA + H2O + H(+) = inosine(34) in tRNA + NH4(+)</text>
        <dbReference type="Rhea" id="RHEA:43168"/>
        <dbReference type="Rhea" id="RHEA-COMP:10373"/>
        <dbReference type="Rhea" id="RHEA-COMP:10374"/>
        <dbReference type="ChEBI" id="CHEBI:15377"/>
        <dbReference type="ChEBI" id="CHEBI:15378"/>
        <dbReference type="ChEBI" id="CHEBI:28938"/>
        <dbReference type="ChEBI" id="CHEBI:74411"/>
        <dbReference type="ChEBI" id="CHEBI:82852"/>
        <dbReference type="EC" id="3.5.4.33"/>
    </reaction>
</comment>
<feature type="binding site" evidence="8">
    <location>
        <position position="76"/>
    </location>
    <ligand>
        <name>Zn(2+)</name>
        <dbReference type="ChEBI" id="CHEBI:29105"/>
        <note>catalytic</note>
    </ligand>
</feature>
<evidence type="ECO:0000256" key="8">
    <source>
        <dbReference type="HAMAP-Rule" id="MF_00972"/>
    </source>
</evidence>
<comment type="subunit">
    <text evidence="2 8">Homodimer.</text>
</comment>
<keyword evidence="5 8" id="KW-0378">Hydrolase</keyword>
<evidence type="ECO:0000256" key="2">
    <source>
        <dbReference type="ARBA" id="ARBA00011738"/>
    </source>
</evidence>
<evidence type="ECO:0000256" key="4">
    <source>
        <dbReference type="ARBA" id="ARBA00022723"/>
    </source>
</evidence>
<organism evidence="10 11">
    <name type="scientific">Oxobacter pfennigii</name>
    <dbReference type="NCBI Taxonomy" id="36849"/>
    <lineage>
        <taxon>Bacteria</taxon>
        <taxon>Bacillati</taxon>
        <taxon>Bacillota</taxon>
        <taxon>Clostridia</taxon>
        <taxon>Eubacteriales</taxon>
        <taxon>Clostridiaceae</taxon>
        <taxon>Oxobacter</taxon>
    </lineage>
</organism>
<dbReference type="NCBIfam" id="NF008113">
    <property type="entry name" value="PRK10860.1"/>
    <property type="match status" value="1"/>
</dbReference>
<dbReference type="PANTHER" id="PTHR11079:SF202">
    <property type="entry name" value="TRNA-SPECIFIC ADENOSINE DEAMINASE"/>
    <property type="match status" value="1"/>
</dbReference>
<sequence>MKLALDEASEAYKQDEVPIGAVIVRNGIVISKAHNLREVLKDPTAHAEILAIKKASETLDAWRLLDCDLYVTIEPCPMCAGAIVQARIKRLIFGAKDPKAGACGSVMDVIGNTKLNHKVEVTSGIMESECSNIMKDYFKRKRI</sequence>
<feature type="active site" description="Proton donor" evidence="8">
    <location>
        <position position="48"/>
    </location>
</feature>
<comment type="cofactor">
    <cofactor evidence="8">
        <name>Zn(2+)</name>
        <dbReference type="ChEBI" id="CHEBI:29105"/>
    </cofactor>
    <text evidence="8">Binds 1 zinc ion per subunit.</text>
</comment>
<name>A0A0P8WT18_9CLOT</name>
<dbReference type="HAMAP" id="MF_00972">
    <property type="entry name" value="tRNA_aden_deaminase"/>
    <property type="match status" value="1"/>
</dbReference>
<proteinExistence type="inferred from homology"/>
<dbReference type="FunFam" id="3.40.140.10:FF:000005">
    <property type="entry name" value="tRNA-specific adenosine deaminase"/>
    <property type="match status" value="1"/>
</dbReference>
<reference evidence="10 11" key="1">
    <citation type="submission" date="2015-09" db="EMBL/GenBank/DDBJ databases">
        <title>Genome sequence of Oxobacter pfennigii DSM 3222.</title>
        <authorList>
            <person name="Poehlein A."/>
            <person name="Bengelsdorf F.R."/>
            <person name="Schiel-Bengelsdorf B."/>
            <person name="Duerre P."/>
            <person name="Daniel R."/>
        </authorList>
    </citation>
    <scope>NUCLEOTIDE SEQUENCE [LARGE SCALE GENOMIC DNA]</scope>
    <source>
        <strain evidence="10 11">DSM 3222</strain>
    </source>
</reference>
<dbReference type="InterPro" id="IPR016192">
    <property type="entry name" value="APOBEC/CMP_deaminase_Zn-bd"/>
</dbReference>
<keyword evidence="6 8" id="KW-0862">Zinc</keyword>
<dbReference type="PANTHER" id="PTHR11079">
    <property type="entry name" value="CYTOSINE DEAMINASE FAMILY MEMBER"/>
    <property type="match status" value="1"/>
</dbReference>
<accession>A0A0P8WT18</accession>
<feature type="binding site" evidence="8">
    <location>
        <position position="46"/>
    </location>
    <ligand>
        <name>Zn(2+)</name>
        <dbReference type="ChEBI" id="CHEBI:29105"/>
        <note>catalytic</note>
    </ligand>
</feature>
<evidence type="ECO:0000313" key="11">
    <source>
        <dbReference type="Proteomes" id="UP000050326"/>
    </source>
</evidence>
<dbReference type="GO" id="GO:0008270">
    <property type="term" value="F:zinc ion binding"/>
    <property type="evidence" value="ECO:0007669"/>
    <property type="project" value="UniProtKB-UniRule"/>
</dbReference>
<dbReference type="RefSeq" id="WP_054874132.1">
    <property type="nucleotide sequence ID" value="NZ_LKET01000021.1"/>
</dbReference>
<dbReference type="Proteomes" id="UP000050326">
    <property type="component" value="Unassembled WGS sequence"/>
</dbReference>
<comment type="function">
    <text evidence="8">Catalyzes the deamination of adenosine to inosine at the wobble position 34 of tRNA(Arg2).</text>
</comment>
<evidence type="ECO:0000256" key="6">
    <source>
        <dbReference type="ARBA" id="ARBA00022833"/>
    </source>
</evidence>
<dbReference type="GO" id="GO:0052717">
    <property type="term" value="F:tRNA-specific adenosine-34 deaminase activity"/>
    <property type="evidence" value="ECO:0007669"/>
    <property type="project" value="UniProtKB-UniRule"/>
</dbReference>
<evidence type="ECO:0000259" key="9">
    <source>
        <dbReference type="PROSITE" id="PS51747"/>
    </source>
</evidence>
<evidence type="ECO:0000313" key="10">
    <source>
        <dbReference type="EMBL" id="KPU45767.1"/>
    </source>
</evidence>
<keyword evidence="11" id="KW-1185">Reference proteome</keyword>
<comment type="similarity">
    <text evidence="1">Belongs to the cytidine and deoxycytidylate deaminase family. ADAT2 subfamily.</text>
</comment>
<gene>
    <name evidence="10" type="primary">tadA_2</name>
    <name evidence="8" type="synonym">tadA</name>
    <name evidence="10" type="ORF">OXPF_10010</name>
</gene>
<dbReference type="InterPro" id="IPR016193">
    <property type="entry name" value="Cytidine_deaminase-like"/>
</dbReference>
<dbReference type="PATRIC" id="fig|36849.3.peg.1068"/>
<dbReference type="EC" id="3.5.4.33" evidence="8"/>